<evidence type="ECO:0000313" key="3">
    <source>
        <dbReference type="Proteomes" id="UP000800040"/>
    </source>
</evidence>
<keyword evidence="1" id="KW-0472">Membrane</keyword>
<accession>A0A6A5JV10</accession>
<keyword evidence="1" id="KW-1133">Transmembrane helix</keyword>
<evidence type="ECO:0000256" key="1">
    <source>
        <dbReference type="SAM" id="Phobius"/>
    </source>
</evidence>
<sequence>FGDNLEYISIRDIKVKTLFSTILFAIILINTLFLLYLVDINKYRIYLNNVDNILIYYSN</sequence>
<dbReference type="EMBL" id="ML975742">
    <property type="protein sequence ID" value="KAF1828045.1"/>
    <property type="molecule type" value="Genomic_DNA"/>
</dbReference>
<dbReference type="AlphaFoldDB" id="A0A6A5JV10"/>
<gene>
    <name evidence="2" type="ORF">BDW02DRAFT_513456</name>
</gene>
<feature type="non-terminal residue" evidence="2">
    <location>
        <position position="1"/>
    </location>
</feature>
<dbReference type="Proteomes" id="UP000800040">
    <property type="component" value="Unassembled WGS sequence"/>
</dbReference>
<protein>
    <submittedName>
        <fullName evidence="2">Uncharacterized protein</fullName>
    </submittedName>
</protein>
<proteinExistence type="predicted"/>
<name>A0A6A5JV10_9PLEO</name>
<keyword evidence="1" id="KW-0812">Transmembrane</keyword>
<feature type="transmembrane region" description="Helical" evidence="1">
    <location>
        <begin position="18"/>
        <end position="38"/>
    </location>
</feature>
<organism evidence="2 3">
    <name type="scientific">Decorospora gaudefroyi</name>
    <dbReference type="NCBI Taxonomy" id="184978"/>
    <lineage>
        <taxon>Eukaryota</taxon>
        <taxon>Fungi</taxon>
        <taxon>Dikarya</taxon>
        <taxon>Ascomycota</taxon>
        <taxon>Pezizomycotina</taxon>
        <taxon>Dothideomycetes</taxon>
        <taxon>Pleosporomycetidae</taxon>
        <taxon>Pleosporales</taxon>
        <taxon>Pleosporineae</taxon>
        <taxon>Pleosporaceae</taxon>
        <taxon>Decorospora</taxon>
    </lineage>
</organism>
<reference evidence="2" key="1">
    <citation type="submission" date="2020-01" db="EMBL/GenBank/DDBJ databases">
        <authorList>
            <consortium name="DOE Joint Genome Institute"/>
            <person name="Haridas S."/>
            <person name="Albert R."/>
            <person name="Binder M."/>
            <person name="Bloem J."/>
            <person name="Labutti K."/>
            <person name="Salamov A."/>
            <person name="Andreopoulos B."/>
            <person name="Baker S.E."/>
            <person name="Barry K."/>
            <person name="Bills G."/>
            <person name="Bluhm B.H."/>
            <person name="Cannon C."/>
            <person name="Castanera R."/>
            <person name="Culley D.E."/>
            <person name="Daum C."/>
            <person name="Ezra D."/>
            <person name="Gonzalez J.B."/>
            <person name="Henrissat B."/>
            <person name="Kuo A."/>
            <person name="Liang C."/>
            <person name="Lipzen A."/>
            <person name="Lutzoni F."/>
            <person name="Magnuson J."/>
            <person name="Mondo S."/>
            <person name="Nolan M."/>
            <person name="Ohm R."/>
            <person name="Pangilinan J."/>
            <person name="Park H.-J."/>
            <person name="Ramirez L."/>
            <person name="Alfaro M."/>
            <person name="Sun H."/>
            <person name="Tritt A."/>
            <person name="Yoshinaga Y."/>
            <person name="Zwiers L.-H."/>
            <person name="Turgeon B.G."/>
            <person name="Goodwin S.B."/>
            <person name="Spatafora J.W."/>
            <person name="Crous P.W."/>
            <person name="Grigoriev I.V."/>
        </authorList>
    </citation>
    <scope>NUCLEOTIDE SEQUENCE</scope>
    <source>
        <strain evidence="2">P77</strain>
    </source>
</reference>
<keyword evidence="3" id="KW-1185">Reference proteome</keyword>
<evidence type="ECO:0000313" key="2">
    <source>
        <dbReference type="EMBL" id="KAF1828045.1"/>
    </source>
</evidence>